<feature type="transmembrane region" description="Helical" evidence="1">
    <location>
        <begin position="125"/>
        <end position="147"/>
    </location>
</feature>
<keyword evidence="1" id="KW-0812">Transmembrane</keyword>
<evidence type="ECO:0008006" key="4">
    <source>
        <dbReference type="Google" id="ProtNLM"/>
    </source>
</evidence>
<dbReference type="EMBL" id="CP150951">
    <property type="protein sequence ID" value="WZC50640.1"/>
    <property type="molecule type" value="Genomic_DNA"/>
</dbReference>
<feature type="transmembrane region" description="Helical" evidence="1">
    <location>
        <begin position="46"/>
        <end position="65"/>
    </location>
</feature>
<feature type="transmembrane region" description="Helical" evidence="1">
    <location>
        <begin position="154"/>
        <end position="174"/>
    </location>
</feature>
<organism evidence="2 3">
    <name type="scientific">Yoonia phaeophyticola</name>
    <dbReference type="NCBI Taxonomy" id="3137369"/>
    <lineage>
        <taxon>Bacteria</taxon>
        <taxon>Pseudomonadati</taxon>
        <taxon>Pseudomonadota</taxon>
        <taxon>Alphaproteobacteria</taxon>
        <taxon>Rhodobacterales</taxon>
        <taxon>Paracoccaceae</taxon>
        <taxon>Yoonia</taxon>
    </lineage>
</organism>
<feature type="transmembrane region" description="Helical" evidence="1">
    <location>
        <begin position="71"/>
        <end position="92"/>
    </location>
</feature>
<gene>
    <name evidence="2" type="ORF">AABB29_08520</name>
</gene>
<dbReference type="RefSeq" id="WP_341368742.1">
    <property type="nucleotide sequence ID" value="NZ_CP150951.2"/>
</dbReference>
<keyword evidence="3" id="KW-1185">Reference proteome</keyword>
<proteinExistence type="predicted"/>
<reference evidence="3" key="1">
    <citation type="submission" date="2024-04" db="EMBL/GenBank/DDBJ databases">
        <title>Phylogenomic analyses of a clade within the roseobacter group suggest taxonomic reassignments of species of the genera Aestuariivita, Citreicella, Loktanella, Nautella, Pelagibaca, Ruegeria, Thalassobius, Thiobacimonas and Tropicibacter, and the proposal o.</title>
        <authorList>
            <person name="Jeon C.O."/>
        </authorList>
    </citation>
    <scope>NUCLEOTIDE SEQUENCE [LARGE SCALE GENOMIC DNA]</scope>
    <source>
        <strain evidence="3">BS5-3</strain>
    </source>
</reference>
<feature type="transmembrane region" description="Helical" evidence="1">
    <location>
        <begin position="99"/>
        <end position="119"/>
    </location>
</feature>
<dbReference type="Proteomes" id="UP001440612">
    <property type="component" value="Chromosome"/>
</dbReference>
<sequence>MHWFDHFDGYCERTDFTYWSEPINALTNLAFIIAAVIMWRRSAGLVSARVLCGILFAIGSGSYLFHTHATGWALLADVAPIGLFILAYIFVINRDVLGWSWWAALLGTLAFLPYAYIAVPVLNRVPFLAISNFYWTVPILILAYVPFLPKGTGLARGFAIGAGVLCLSITLRSVDELWCAQLPLGTHFLWHCLNAVMLGWMIAVYRRHMLAGRGAGL</sequence>
<protein>
    <recommendedName>
        <fullName evidence="4">Ceramidase</fullName>
    </recommendedName>
</protein>
<evidence type="ECO:0000313" key="3">
    <source>
        <dbReference type="Proteomes" id="UP001440612"/>
    </source>
</evidence>
<keyword evidence="1" id="KW-0472">Membrane</keyword>
<keyword evidence="1" id="KW-1133">Transmembrane helix</keyword>
<evidence type="ECO:0000256" key="1">
    <source>
        <dbReference type="SAM" id="Phobius"/>
    </source>
</evidence>
<name>A0ABZ2V7U1_9RHOB</name>
<evidence type="ECO:0000313" key="2">
    <source>
        <dbReference type="EMBL" id="WZC50640.1"/>
    </source>
</evidence>
<feature type="transmembrane region" description="Helical" evidence="1">
    <location>
        <begin position="186"/>
        <end position="205"/>
    </location>
</feature>
<feature type="transmembrane region" description="Helical" evidence="1">
    <location>
        <begin position="22"/>
        <end position="39"/>
    </location>
</feature>
<accession>A0ABZ2V7U1</accession>